<dbReference type="Pfam" id="PF03922">
    <property type="entry name" value="OmpW"/>
    <property type="match status" value="1"/>
</dbReference>
<dbReference type="RefSeq" id="WP_007987032.1">
    <property type="nucleotide sequence ID" value="NZ_BAEM01000027.1"/>
</dbReference>
<protein>
    <submittedName>
        <fullName evidence="2">Outer membrane protein</fullName>
    </submittedName>
</protein>
<feature type="chain" id="PRO_5043326927" evidence="1">
    <location>
        <begin position="24"/>
        <end position="227"/>
    </location>
</feature>
<sequence>MKVFKIVLSSLALTASIVSTAHAHDAGDIILRAGLTTVAPDESSSNVTVQSAGNVGMGASVNSNTQLGLNVVYMLSSNLGLELLAASPFTHDITLINTLDNELGLGDGKLAESKQLPPTLSMLYYFPVSETIQPYLGVGLNYTAFFDEQFLGSREAQSFSNLSLDESFGIAAQIGMDYTLDEHWLINASVGYIDIDTKAKFDVLGLPAQVSVDIDPWVYSIMVGYTF</sequence>
<evidence type="ECO:0000256" key="1">
    <source>
        <dbReference type="SAM" id="SignalP"/>
    </source>
</evidence>
<keyword evidence="1" id="KW-0732">Signal</keyword>
<organism evidence="2 3">
    <name type="scientific">Paraglaciecola chathamensis S18K6</name>
    <dbReference type="NCBI Taxonomy" id="1127672"/>
    <lineage>
        <taxon>Bacteria</taxon>
        <taxon>Pseudomonadati</taxon>
        <taxon>Pseudomonadota</taxon>
        <taxon>Gammaproteobacteria</taxon>
        <taxon>Alteromonadales</taxon>
        <taxon>Alteromonadaceae</taxon>
        <taxon>Paraglaciecola</taxon>
    </lineage>
</organism>
<dbReference type="Proteomes" id="UP000006320">
    <property type="component" value="Unassembled WGS sequence"/>
</dbReference>
<reference evidence="2 3" key="1">
    <citation type="journal article" date="2017" name="Antonie Van Leeuwenhoek">
        <title>Rhizobium rhizosphaerae sp. nov., a novel species isolated from rice rhizosphere.</title>
        <authorList>
            <person name="Zhao J.J."/>
            <person name="Zhang J."/>
            <person name="Zhang R.J."/>
            <person name="Zhang C.W."/>
            <person name="Yin H.Q."/>
            <person name="Zhang X.X."/>
        </authorList>
    </citation>
    <scope>NUCLEOTIDE SEQUENCE [LARGE SCALE GENOMIC DNA]</scope>
    <source>
        <strain evidence="2 3">S18K6</strain>
    </source>
</reference>
<dbReference type="PANTHER" id="PTHR36920:SF1">
    <property type="entry name" value="OUTER MEMBRANE PROTEIN W"/>
    <property type="match status" value="1"/>
</dbReference>
<proteinExistence type="predicted"/>
<evidence type="ECO:0000313" key="2">
    <source>
        <dbReference type="EMBL" id="GAC09702.1"/>
    </source>
</evidence>
<dbReference type="InterPro" id="IPR005618">
    <property type="entry name" value="OMPW"/>
</dbReference>
<gene>
    <name evidence="2" type="primary">ompW</name>
    <name evidence="2" type="ORF">GCHA_1751</name>
</gene>
<feature type="signal peptide" evidence="1">
    <location>
        <begin position="1"/>
        <end position="23"/>
    </location>
</feature>
<dbReference type="EMBL" id="BAEM01000027">
    <property type="protein sequence ID" value="GAC09702.1"/>
    <property type="molecule type" value="Genomic_DNA"/>
</dbReference>
<dbReference type="InterPro" id="IPR011250">
    <property type="entry name" value="OMP/PagP_B-barrel"/>
</dbReference>
<dbReference type="GO" id="GO:0055085">
    <property type="term" value="P:transmembrane transport"/>
    <property type="evidence" value="ECO:0007669"/>
    <property type="project" value="TreeGrafter"/>
</dbReference>
<evidence type="ECO:0000313" key="3">
    <source>
        <dbReference type="Proteomes" id="UP000006320"/>
    </source>
</evidence>
<dbReference type="AlphaFoldDB" id="A0AAV3UX98"/>
<dbReference type="Gene3D" id="2.40.160.20">
    <property type="match status" value="1"/>
</dbReference>
<dbReference type="PANTHER" id="PTHR36920">
    <property type="match status" value="1"/>
</dbReference>
<accession>A0AAV3UX98</accession>
<comment type="caution">
    <text evidence="2">The sequence shown here is derived from an EMBL/GenBank/DDBJ whole genome shotgun (WGS) entry which is preliminary data.</text>
</comment>
<dbReference type="SUPFAM" id="SSF56925">
    <property type="entry name" value="OMPA-like"/>
    <property type="match status" value="1"/>
</dbReference>
<name>A0AAV3UX98_9ALTE</name>
<dbReference type="GO" id="GO:0019867">
    <property type="term" value="C:outer membrane"/>
    <property type="evidence" value="ECO:0007669"/>
    <property type="project" value="InterPro"/>
</dbReference>